<evidence type="ECO:0000256" key="1">
    <source>
        <dbReference type="ARBA" id="ARBA00009045"/>
    </source>
</evidence>
<dbReference type="GO" id="GO:0004252">
    <property type="term" value="F:serine-type endopeptidase activity"/>
    <property type="evidence" value="ECO:0007669"/>
    <property type="project" value="TreeGrafter"/>
</dbReference>
<evidence type="ECO:0000256" key="2">
    <source>
        <dbReference type="SAM" id="MobiDB-lite"/>
    </source>
</evidence>
<proteinExistence type="inferred from homology"/>
<dbReference type="PANTHER" id="PTHR45840">
    <property type="entry name" value="RHOMBOID-RELATED PROTEIN"/>
    <property type="match status" value="1"/>
</dbReference>
<organism evidence="3">
    <name type="scientific">Timema monikensis</name>
    <dbReference type="NCBI Taxonomy" id="170555"/>
    <lineage>
        <taxon>Eukaryota</taxon>
        <taxon>Metazoa</taxon>
        <taxon>Ecdysozoa</taxon>
        <taxon>Arthropoda</taxon>
        <taxon>Hexapoda</taxon>
        <taxon>Insecta</taxon>
        <taxon>Pterygota</taxon>
        <taxon>Neoptera</taxon>
        <taxon>Polyneoptera</taxon>
        <taxon>Phasmatodea</taxon>
        <taxon>Timematodea</taxon>
        <taxon>Timematoidea</taxon>
        <taxon>Timematidae</taxon>
        <taxon>Timema</taxon>
    </lineage>
</organism>
<name>A0A7R9EHI4_9NEOP</name>
<gene>
    <name evidence="3" type="ORF">TMSB3V08_LOCUS10766</name>
</gene>
<sequence length="300" mass="33854">MFPHTRPGHQTRPGHSTHGQDTPHMASVTREAINQAGTTGTIRQEVFTFLETLPRPCVTRGNEILVVKIDTILVREETIKEDRGALHPGHIQSLACRRLGFFTYYTVAMGEINPSGPVPIDSVFIYRPDKRLEIWRFLFYMVLHAGGIGLRGNVSELASKEKLFNTFYTPGRFSNRELPVVSSVFCETVALDHPTTEADQWLLLKWRRLLVRYLTVETKMIQSVCRVILNSRVYQVKSVCKSCSDTLTRRRESPPVGSTLHSPRREGGAGKHPSGDQKQTPWIYTTRRAQQEPGLGGDKG</sequence>
<dbReference type="PANTHER" id="PTHR45840:SF2">
    <property type="entry name" value="PROTEIN RHOMBOID-RELATED"/>
    <property type="match status" value="1"/>
</dbReference>
<accession>A0A7R9EHI4</accession>
<reference evidence="3" key="1">
    <citation type="submission" date="2020-11" db="EMBL/GenBank/DDBJ databases">
        <authorList>
            <person name="Tran Van P."/>
        </authorList>
    </citation>
    <scope>NUCLEOTIDE SEQUENCE</scope>
</reference>
<dbReference type="InterPro" id="IPR051739">
    <property type="entry name" value="Rhomboid_IM_Serine_Proteases"/>
</dbReference>
<feature type="region of interest" description="Disordered" evidence="2">
    <location>
        <begin position="248"/>
        <end position="300"/>
    </location>
</feature>
<dbReference type="AlphaFoldDB" id="A0A7R9EHI4"/>
<comment type="similarity">
    <text evidence="1">Belongs to the peptidase S54 family.</text>
</comment>
<feature type="compositionally biased region" description="Basic and acidic residues" evidence="2">
    <location>
        <begin position="263"/>
        <end position="275"/>
    </location>
</feature>
<dbReference type="EMBL" id="OB797123">
    <property type="protein sequence ID" value="CAD7434109.1"/>
    <property type="molecule type" value="Genomic_DNA"/>
</dbReference>
<evidence type="ECO:0000313" key="3">
    <source>
        <dbReference type="EMBL" id="CAD7434109.1"/>
    </source>
</evidence>
<feature type="region of interest" description="Disordered" evidence="2">
    <location>
        <begin position="1"/>
        <end position="23"/>
    </location>
</feature>
<protein>
    <submittedName>
        <fullName evidence="3">Uncharacterized protein</fullName>
    </submittedName>
</protein>